<dbReference type="InterPro" id="IPR003593">
    <property type="entry name" value="AAA+_ATPase"/>
</dbReference>
<dbReference type="PROSITE" id="PS50045">
    <property type="entry name" value="SIGMA54_INTERACT_4"/>
    <property type="match status" value="1"/>
</dbReference>
<sequence length="556" mass="62766">MSLKPARSLFTLKPMNIEFFQSIALSVANERSVSVVFGNIVNGLADSPDVVLARIWLIEPGDLCRVCPWLKNCPDQMRCLHLVASNGQSLHRKQRYTGLKGHYKRFPLYTTESYDNTATGKIGYIGGTGKAILRNDIIENPNWLLDPDWAKREKIASFAGQPLVFRGETLGVLALFSRKVLEQAHLVMLRTFAYNAASAIANARAFEEIEQLRHRLELENEYLRDKVRDVAAFGNIVGRSPALEKILRQIEMVAPTDATVLIHGESGTGKELIALAIHQRSKRKNQPLIKVNCASIPRELFESEFFGHVKGAFTGALRDRTGRFQLADGGTLFLDEVGDIPLELQSKLLRVLQEGEFERIGEEKTRRVNVRVIAATNRDLKKEMEAKRFRHDLYFRLSAFPLEIVPLRERREDIPLLAKEFVKQICQSMGLKELPLKEKHILQLQNYDWPGNIRELRNVIERAVIVSRNNELRLDVPVNSMEKALSLMSSSAKSIERSGGILTYEDLRKLEKENILNALCQSNWKVSGHGGAAELLGVKPTTLASQIKAFGIKKRP</sequence>
<evidence type="ECO:0000256" key="3">
    <source>
        <dbReference type="ARBA" id="ARBA00023015"/>
    </source>
</evidence>
<dbReference type="GO" id="GO:0006355">
    <property type="term" value="P:regulation of DNA-templated transcription"/>
    <property type="evidence" value="ECO:0007669"/>
    <property type="project" value="InterPro"/>
</dbReference>
<keyword evidence="9" id="KW-1185">Reference proteome</keyword>
<keyword evidence="5" id="KW-0010">Activator</keyword>
<dbReference type="InterPro" id="IPR003018">
    <property type="entry name" value="GAF"/>
</dbReference>
<organism evidence="8 9">
    <name type="scientific">Candidatus Brocadia sapporoensis</name>
    <dbReference type="NCBI Taxonomy" id="392547"/>
    <lineage>
        <taxon>Bacteria</taxon>
        <taxon>Pseudomonadati</taxon>
        <taxon>Planctomycetota</taxon>
        <taxon>Candidatus Brocadiia</taxon>
        <taxon>Candidatus Brocadiales</taxon>
        <taxon>Candidatus Brocadiaceae</taxon>
        <taxon>Candidatus Brocadia</taxon>
    </lineage>
</organism>
<dbReference type="PROSITE" id="PS00688">
    <property type="entry name" value="SIGMA54_INTERACT_3"/>
    <property type="match status" value="1"/>
</dbReference>
<keyword evidence="1" id="KW-0547">Nucleotide-binding</keyword>
<dbReference type="Gene3D" id="1.10.10.60">
    <property type="entry name" value="Homeodomain-like"/>
    <property type="match status" value="1"/>
</dbReference>
<keyword evidence="3" id="KW-0805">Transcription regulation</keyword>
<accession>A0A1V6M1E6</accession>
<dbReference type="SUPFAM" id="SSF52540">
    <property type="entry name" value="P-loop containing nucleoside triphosphate hydrolases"/>
    <property type="match status" value="1"/>
</dbReference>
<feature type="domain" description="Sigma-54 factor interaction" evidence="7">
    <location>
        <begin position="236"/>
        <end position="465"/>
    </location>
</feature>
<dbReference type="PROSITE" id="PS00676">
    <property type="entry name" value="SIGMA54_INTERACT_2"/>
    <property type="match status" value="1"/>
</dbReference>
<dbReference type="GO" id="GO:0003677">
    <property type="term" value="F:DNA binding"/>
    <property type="evidence" value="ECO:0007669"/>
    <property type="project" value="UniProtKB-KW"/>
</dbReference>
<protein>
    <submittedName>
        <fullName evidence="8">Hydrogenase</fullName>
    </submittedName>
</protein>
<keyword evidence="2" id="KW-0067">ATP-binding</keyword>
<gene>
    <name evidence="8" type="ORF">BIY37_04360</name>
</gene>
<dbReference type="PANTHER" id="PTHR32071:SF117">
    <property type="entry name" value="PTS-DEPENDENT DIHYDROXYACETONE KINASE OPERON REGULATORY PROTEIN-RELATED"/>
    <property type="match status" value="1"/>
</dbReference>
<dbReference type="Gene3D" id="3.40.50.300">
    <property type="entry name" value="P-loop containing nucleotide triphosphate hydrolases"/>
    <property type="match status" value="1"/>
</dbReference>
<dbReference type="Pfam" id="PF25601">
    <property type="entry name" value="AAA_lid_14"/>
    <property type="match status" value="1"/>
</dbReference>
<dbReference type="Pfam" id="PF13185">
    <property type="entry name" value="GAF_2"/>
    <property type="match status" value="1"/>
</dbReference>
<evidence type="ECO:0000256" key="6">
    <source>
        <dbReference type="ARBA" id="ARBA00023163"/>
    </source>
</evidence>
<dbReference type="CDD" id="cd00009">
    <property type="entry name" value="AAA"/>
    <property type="match status" value="1"/>
</dbReference>
<evidence type="ECO:0000256" key="4">
    <source>
        <dbReference type="ARBA" id="ARBA00023125"/>
    </source>
</evidence>
<dbReference type="Proteomes" id="UP000242219">
    <property type="component" value="Unassembled WGS sequence"/>
</dbReference>
<evidence type="ECO:0000256" key="1">
    <source>
        <dbReference type="ARBA" id="ARBA00022741"/>
    </source>
</evidence>
<evidence type="ECO:0000313" key="8">
    <source>
        <dbReference type="EMBL" id="OQD46223.1"/>
    </source>
</evidence>
<reference evidence="8 9" key="1">
    <citation type="journal article" date="2016" name="Genome Announc.">
        <title>Draft Genome Sequence of the Anaerobic Ammonium-Oxidizing Bacterium 'Candidatus Brocadia sp. 40'.</title>
        <authorList>
            <person name="Ali M."/>
            <person name="Haroon M.F."/>
            <person name="Narita Y."/>
            <person name="Zhang L."/>
            <person name="Rangel Shaw D."/>
            <person name="Okabe S."/>
            <person name="Saikaly P.E."/>
        </authorList>
    </citation>
    <scope>NUCLEOTIDE SEQUENCE [LARGE SCALE GENOMIC DNA]</scope>
    <source>
        <strain evidence="8 9">40</strain>
    </source>
</reference>
<dbReference type="Gene3D" id="1.10.8.60">
    <property type="match status" value="1"/>
</dbReference>
<dbReference type="GO" id="GO:0005524">
    <property type="term" value="F:ATP binding"/>
    <property type="evidence" value="ECO:0007669"/>
    <property type="project" value="UniProtKB-KW"/>
</dbReference>
<keyword evidence="6" id="KW-0804">Transcription</keyword>
<dbReference type="SMART" id="SM00382">
    <property type="entry name" value="AAA"/>
    <property type="match status" value="1"/>
</dbReference>
<comment type="caution">
    <text evidence="8">The sequence shown here is derived from an EMBL/GenBank/DDBJ whole genome shotgun (WGS) entry which is preliminary data.</text>
</comment>
<dbReference type="InterPro" id="IPR002078">
    <property type="entry name" value="Sigma_54_int"/>
</dbReference>
<keyword evidence="4" id="KW-0238">DNA-binding</keyword>
<dbReference type="SMART" id="SM00065">
    <property type="entry name" value="GAF"/>
    <property type="match status" value="1"/>
</dbReference>
<evidence type="ECO:0000259" key="7">
    <source>
        <dbReference type="PROSITE" id="PS50045"/>
    </source>
</evidence>
<dbReference type="InterPro" id="IPR029016">
    <property type="entry name" value="GAF-like_dom_sf"/>
</dbReference>
<name>A0A1V6M1E6_9BACT</name>
<proteinExistence type="predicted"/>
<evidence type="ECO:0000256" key="5">
    <source>
        <dbReference type="ARBA" id="ARBA00023159"/>
    </source>
</evidence>
<dbReference type="InterPro" id="IPR058031">
    <property type="entry name" value="AAA_lid_NorR"/>
</dbReference>
<evidence type="ECO:0000313" key="9">
    <source>
        <dbReference type="Proteomes" id="UP000242219"/>
    </source>
</evidence>
<dbReference type="PROSITE" id="PS00675">
    <property type="entry name" value="SIGMA54_INTERACT_1"/>
    <property type="match status" value="1"/>
</dbReference>
<dbReference type="InterPro" id="IPR025944">
    <property type="entry name" value="Sigma_54_int_dom_CS"/>
</dbReference>
<dbReference type="EMBL" id="MJUW02000048">
    <property type="protein sequence ID" value="OQD46223.1"/>
    <property type="molecule type" value="Genomic_DNA"/>
</dbReference>
<dbReference type="PANTHER" id="PTHR32071">
    <property type="entry name" value="TRANSCRIPTIONAL REGULATORY PROTEIN"/>
    <property type="match status" value="1"/>
</dbReference>
<dbReference type="SUPFAM" id="SSF55781">
    <property type="entry name" value="GAF domain-like"/>
    <property type="match status" value="1"/>
</dbReference>
<dbReference type="InterPro" id="IPR025943">
    <property type="entry name" value="Sigma_54_int_dom_ATP-bd_2"/>
</dbReference>
<dbReference type="FunFam" id="3.40.50.300:FF:000006">
    <property type="entry name" value="DNA-binding transcriptional regulator NtrC"/>
    <property type="match status" value="1"/>
</dbReference>
<dbReference type="Gene3D" id="3.30.450.40">
    <property type="match status" value="1"/>
</dbReference>
<dbReference type="InterPro" id="IPR027417">
    <property type="entry name" value="P-loop_NTPase"/>
</dbReference>
<dbReference type="AlphaFoldDB" id="A0A1V6M1E6"/>
<evidence type="ECO:0000256" key="2">
    <source>
        <dbReference type="ARBA" id="ARBA00022840"/>
    </source>
</evidence>
<dbReference type="Pfam" id="PF00158">
    <property type="entry name" value="Sigma54_activat"/>
    <property type="match status" value="1"/>
</dbReference>
<dbReference type="InterPro" id="IPR025662">
    <property type="entry name" value="Sigma_54_int_dom_ATP-bd_1"/>
</dbReference>